<proteinExistence type="predicted"/>
<protein>
    <submittedName>
        <fullName evidence="1">Uncharacterized protein</fullName>
    </submittedName>
</protein>
<evidence type="ECO:0000313" key="1">
    <source>
        <dbReference type="EMBL" id="CAD7588778.1"/>
    </source>
</evidence>
<dbReference type="AlphaFoldDB" id="A0A7R9JSW6"/>
<reference evidence="1" key="1">
    <citation type="submission" date="2020-11" db="EMBL/GenBank/DDBJ databases">
        <authorList>
            <person name="Tran Van P."/>
        </authorList>
    </citation>
    <scope>NUCLEOTIDE SEQUENCE</scope>
</reference>
<accession>A0A7R9JSW6</accession>
<name>A0A7R9JSW6_TIMGE</name>
<organism evidence="1">
    <name type="scientific">Timema genevievae</name>
    <name type="common">Walking stick</name>
    <dbReference type="NCBI Taxonomy" id="629358"/>
    <lineage>
        <taxon>Eukaryota</taxon>
        <taxon>Metazoa</taxon>
        <taxon>Ecdysozoa</taxon>
        <taxon>Arthropoda</taxon>
        <taxon>Hexapoda</taxon>
        <taxon>Insecta</taxon>
        <taxon>Pterygota</taxon>
        <taxon>Neoptera</taxon>
        <taxon>Polyneoptera</taxon>
        <taxon>Phasmatodea</taxon>
        <taxon>Timematodea</taxon>
        <taxon>Timematoidea</taxon>
        <taxon>Timematidae</taxon>
        <taxon>Timema</taxon>
    </lineage>
</organism>
<gene>
    <name evidence="1" type="ORF">TGEB3V08_LOCUS2809</name>
</gene>
<sequence length="307" mass="33829">MDIILTIYEIVDDGDVLHRILLPVRVIRSNTNYANGLGIREVELIGSEPAFAWRESGKPFRKKPPPVHPTEIRTSISPSSAVGLNTTSALANYATEVVSTDPCHQHTTRHCRDVMVTYGGNLLVASPSVDMTTYYIFPCFMRICHANTPNIGIGNGNIEEVNPHLNGGRVENHLGKTTPVHPTEIRTSISPSSAIGLNMTSALANYATETVAWKESDKLFCENHLESSVHQTWDLNPTSSRHRSPAQHETSELANYAPESGYIGGLVVEDSLHPACRDGHWTALWGGLGGRSFRRWFSSLGLQARHR</sequence>
<dbReference type="EMBL" id="OE839860">
    <property type="protein sequence ID" value="CAD7588778.1"/>
    <property type="molecule type" value="Genomic_DNA"/>
</dbReference>